<dbReference type="PANTHER" id="PTHR46093:SF18">
    <property type="entry name" value="FIBRONECTIN TYPE-III DOMAIN-CONTAINING PROTEIN"/>
    <property type="match status" value="1"/>
</dbReference>
<dbReference type="Proteomes" id="UP001281761">
    <property type="component" value="Unassembled WGS sequence"/>
</dbReference>
<evidence type="ECO:0000256" key="1">
    <source>
        <dbReference type="ARBA" id="ARBA00022441"/>
    </source>
</evidence>
<proteinExistence type="predicted"/>
<protein>
    <submittedName>
        <fullName evidence="3">Tip elongation aberrant protein 1</fullName>
    </submittedName>
</protein>
<gene>
    <name evidence="3" type="ORF">BLNAU_2653</name>
</gene>
<keyword evidence="2" id="KW-0677">Repeat</keyword>
<name>A0ABQ9YF58_9EUKA</name>
<dbReference type="InterPro" id="IPR015915">
    <property type="entry name" value="Kelch-typ_b-propeller"/>
</dbReference>
<evidence type="ECO:0000313" key="3">
    <source>
        <dbReference type="EMBL" id="KAK2962410.1"/>
    </source>
</evidence>
<dbReference type="InterPro" id="IPR011333">
    <property type="entry name" value="SKP1/BTB/POZ_sf"/>
</dbReference>
<dbReference type="SUPFAM" id="SSF117281">
    <property type="entry name" value="Kelch motif"/>
    <property type="match status" value="1"/>
</dbReference>
<accession>A0ABQ9YF58</accession>
<dbReference type="Gene3D" id="2.120.10.80">
    <property type="entry name" value="Kelch-type beta propeller"/>
    <property type="match status" value="2"/>
</dbReference>
<comment type="caution">
    <text evidence="3">The sequence shown here is derived from an EMBL/GenBank/DDBJ whole genome shotgun (WGS) entry which is preliminary data.</text>
</comment>
<organism evidence="3 4">
    <name type="scientific">Blattamonas nauphoetae</name>
    <dbReference type="NCBI Taxonomy" id="2049346"/>
    <lineage>
        <taxon>Eukaryota</taxon>
        <taxon>Metamonada</taxon>
        <taxon>Preaxostyla</taxon>
        <taxon>Oxymonadida</taxon>
        <taxon>Blattamonas</taxon>
    </lineage>
</organism>
<sequence>MHFAAPAAKSFTLLQAEGVLPPGMSDSSICVYNSELYAFGGDLGQDFSNEIFKYSFESNVWTRLPVVGCIPAARSSHTSVIYGDEMIIYGGGGVLGLVFDDIYAFSFETHTWRVVQLAGPGTPKARRNHAAVLSGSRMYVFGGSDGETRMQDTWCFDFETDKWSEIKVVGTKPPPREMHTAAKYQKYMYIFGGLGDEIFSDLWEFEFATGQWTEIRPMKAPNPRYRHSAVINGGSMYVFGGQDTMTRLNDVQIQHRSIMYQGTMYCFGGHDGMSCLNDLGRYNFTAPSSLRTDLAAAFSSSTDCQIYSTTRPYPISRALVKARFPPLLPYLSPKTEFTAESFAPINPLPLSDRAIESLLQYINTDTLPISELDIQEIISLLSFGEECGSVKIKIQCAGALSHIDLTSLTNLAEVMVAAKKFGLVQLERTVVHHFVALLPFSLAILVHFPEDALKHYSILIGRLISQDSSIELRDQSIANIFGKDRQKLANFVEETMALAGLQ</sequence>
<dbReference type="Pfam" id="PF24681">
    <property type="entry name" value="Kelch_KLHDC2_KLHL20_DRC7"/>
    <property type="match status" value="1"/>
</dbReference>
<keyword evidence="4" id="KW-1185">Reference proteome</keyword>
<dbReference type="InterPro" id="IPR006652">
    <property type="entry name" value="Kelch_1"/>
</dbReference>
<dbReference type="SMART" id="SM00612">
    <property type="entry name" value="Kelch"/>
    <property type="match status" value="3"/>
</dbReference>
<dbReference type="EMBL" id="JARBJD010000011">
    <property type="protein sequence ID" value="KAK2962410.1"/>
    <property type="molecule type" value="Genomic_DNA"/>
</dbReference>
<evidence type="ECO:0000256" key="2">
    <source>
        <dbReference type="ARBA" id="ARBA00022737"/>
    </source>
</evidence>
<dbReference type="Gene3D" id="3.30.710.10">
    <property type="entry name" value="Potassium Channel Kv1.1, Chain A"/>
    <property type="match status" value="1"/>
</dbReference>
<reference evidence="3 4" key="1">
    <citation type="journal article" date="2022" name="bioRxiv">
        <title>Genomics of Preaxostyla Flagellates Illuminates Evolutionary Transitions and the Path Towards Mitochondrial Loss.</title>
        <authorList>
            <person name="Novak L.V.F."/>
            <person name="Treitli S.C."/>
            <person name="Pyrih J."/>
            <person name="Halakuc P."/>
            <person name="Pipaliya S.V."/>
            <person name="Vacek V."/>
            <person name="Brzon O."/>
            <person name="Soukal P."/>
            <person name="Eme L."/>
            <person name="Dacks J.B."/>
            <person name="Karnkowska A."/>
            <person name="Elias M."/>
            <person name="Hampl V."/>
        </authorList>
    </citation>
    <scope>NUCLEOTIDE SEQUENCE [LARGE SCALE GENOMIC DNA]</scope>
    <source>
        <strain evidence="3">NAU3</strain>
        <tissue evidence="3">Gut</tissue>
    </source>
</reference>
<evidence type="ECO:0000313" key="4">
    <source>
        <dbReference type="Proteomes" id="UP001281761"/>
    </source>
</evidence>
<keyword evidence="1" id="KW-0880">Kelch repeat</keyword>
<dbReference type="PANTHER" id="PTHR46093">
    <property type="entry name" value="ACYL-COA-BINDING DOMAIN-CONTAINING PROTEIN 5"/>
    <property type="match status" value="1"/>
</dbReference>